<dbReference type="RefSeq" id="WP_248146199.1">
    <property type="nucleotide sequence ID" value="NZ_BAAAOF010000002.1"/>
</dbReference>
<dbReference type="Gene3D" id="3.30.70.1430">
    <property type="entry name" value="Multidrug efflux transporter AcrB pore domain"/>
    <property type="match status" value="2"/>
</dbReference>
<dbReference type="Gene3D" id="1.20.1640.10">
    <property type="entry name" value="Multidrug efflux transporter AcrB transmembrane domain"/>
    <property type="match status" value="2"/>
</dbReference>
<feature type="transmembrane region" description="Helical" evidence="2">
    <location>
        <begin position="858"/>
        <end position="877"/>
    </location>
</feature>
<feature type="transmembrane region" description="Helical" evidence="2">
    <location>
        <begin position="884"/>
        <end position="904"/>
    </location>
</feature>
<dbReference type="InterPro" id="IPR001036">
    <property type="entry name" value="Acrflvin-R"/>
</dbReference>
<feature type="region of interest" description="Disordered" evidence="1">
    <location>
        <begin position="1097"/>
        <end position="1202"/>
    </location>
</feature>
<evidence type="ECO:0000256" key="2">
    <source>
        <dbReference type="SAM" id="Phobius"/>
    </source>
</evidence>
<feature type="transmembrane region" description="Helical" evidence="2">
    <location>
        <begin position="910"/>
        <end position="935"/>
    </location>
</feature>
<evidence type="ECO:0000313" key="3">
    <source>
        <dbReference type="EMBL" id="GAA1920086.1"/>
    </source>
</evidence>
<evidence type="ECO:0000256" key="1">
    <source>
        <dbReference type="SAM" id="MobiDB-lite"/>
    </source>
</evidence>
<keyword evidence="2" id="KW-0812">Transmembrane</keyword>
<feature type="transmembrane region" description="Helical" evidence="2">
    <location>
        <begin position="534"/>
        <end position="554"/>
    </location>
</feature>
<feature type="transmembrane region" description="Helical" evidence="2">
    <location>
        <begin position="388"/>
        <end position="412"/>
    </location>
</feature>
<sequence length="1202" mass="122822">MSNLAVLSLRNRALIALITIVAAIFGGLALTNLKQELIPSIEFPALIVVSTYPGASPEVVNNDVSGPIEAAIQGVPGLETSTATSTTNASIVQASFAYGTDLATAEQKMTQAINRISSDLPDGVDPQVLSASIDDFPVIQVAVTGYDDAETIQAQLEASVIPDLEDVEGVNAAQIVGGVGQRITITPDQEALAAAGYTQQAIRDALDQNGVLFPGGEITENDETLTVQTGTKITSVDELAALPLVPADATQFQAGALTIADVATVEQTQDPVTSISRVDGEPALTIAVTKLPSANTVDVSKGVIAVLPDLEKSLDGATFTIVFDQAPYIQDSIETLAVEGMLGLVFAVLIILLFLMSVRSTLVTAISIPTSVLITFIGIQAFGYSLNILTLGALTIAIGRVVDDSIVVIENIKRHYVGDADKKASILLAVREVATAITSSTITTVAVFLPIAFVGDITGELFRPFALTITIAMVASLLVALTIVPVLAYWFLRPGKPLLDAEGRAIDPEDEKAPPSRLQKAYLPILRWTLKHSAVTLILAVLVLGGTIAAAPFMKTNFLGDSGQNTFTMTQTIGAAPSLEAESAAAETVEAALPDVPGIETVQVSIGSSGSALRDAFTGGGSGITYSITTDADADQVQVREDVQNAVADLDDVGTITIAASSGGFGSTDIAIDVTAPDSSTLQEATDAVVDAVTGVDGVGQVSSNLSASLPYISVTVDREKAAELGLSEVAVGALVSNTMQPQRIGTVEIDDTGLTVYLAASQTPATIDELSELTVPSAAGPIPLSDVATVEESEGPTSITTEGGQRTATVTVTPSTDNLQATTASVTTALEDADLPSSADASLGGVVTQQADAFSQLGLALLAAILIVYIVMVATFKSLRQPLLLLVSVPFAATGAILLQIATGVPLGVASLIGVLMLIGIVVTNAIVLVDLVNQYRLKGLSAHDATIAGGSRRLRPILMTALATIFALTPMALGITGHGGFISQPLAIVVIGGLVSSTVLTLLVLPTLYNLVEGAKERRAARRAAKAGSAVEEADAAPAVATDTPAFETRRERREREAALATGAVLVAEAPAVVDVAAEPELDAVAEPDLDAVAEPIGAPEPSETAESEGADAATGDGSADEVDAGAADGSGADPDGGHSADPAITELVEPVGAPEPSETAESEGADAATGDGSADEVDAGAADGSGEEPDAADERRDDA</sequence>
<name>A0ABN2PF25_9MICO</name>
<accession>A0ABN2PF25</accession>
<dbReference type="PANTHER" id="PTHR32063:SF0">
    <property type="entry name" value="SWARMING MOTILITY PROTEIN SWRC"/>
    <property type="match status" value="1"/>
</dbReference>
<feature type="transmembrane region" description="Helical" evidence="2">
    <location>
        <begin position="956"/>
        <end position="977"/>
    </location>
</feature>
<evidence type="ECO:0000313" key="4">
    <source>
        <dbReference type="Proteomes" id="UP001501343"/>
    </source>
</evidence>
<keyword evidence="4" id="KW-1185">Reference proteome</keyword>
<proteinExistence type="predicted"/>
<dbReference type="Proteomes" id="UP001501343">
    <property type="component" value="Unassembled WGS sequence"/>
</dbReference>
<dbReference type="Gene3D" id="3.30.70.1440">
    <property type="entry name" value="Multidrug efflux transporter AcrB pore domain"/>
    <property type="match status" value="1"/>
</dbReference>
<dbReference type="PANTHER" id="PTHR32063">
    <property type="match status" value="1"/>
</dbReference>
<dbReference type="Gene3D" id="3.30.70.1320">
    <property type="entry name" value="Multidrug efflux transporter AcrB pore domain like"/>
    <property type="match status" value="1"/>
</dbReference>
<reference evidence="3 4" key="1">
    <citation type="journal article" date="2019" name="Int. J. Syst. Evol. Microbiol.">
        <title>The Global Catalogue of Microorganisms (GCM) 10K type strain sequencing project: providing services to taxonomists for standard genome sequencing and annotation.</title>
        <authorList>
            <consortium name="The Broad Institute Genomics Platform"/>
            <consortium name="The Broad Institute Genome Sequencing Center for Infectious Disease"/>
            <person name="Wu L."/>
            <person name="Ma J."/>
        </authorList>
    </citation>
    <scope>NUCLEOTIDE SEQUENCE [LARGE SCALE GENOMIC DNA]</scope>
    <source>
        <strain evidence="3 4">JCM 14900</strain>
    </source>
</reference>
<dbReference type="Pfam" id="PF00873">
    <property type="entry name" value="ACR_tran"/>
    <property type="match status" value="1"/>
</dbReference>
<comment type="caution">
    <text evidence="3">The sequence shown here is derived from an EMBL/GenBank/DDBJ whole genome shotgun (WGS) entry which is preliminary data.</text>
</comment>
<feature type="region of interest" description="Disordered" evidence="1">
    <location>
        <begin position="1034"/>
        <end position="1057"/>
    </location>
</feature>
<feature type="transmembrane region" description="Helical" evidence="2">
    <location>
        <begin position="362"/>
        <end position="382"/>
    </location>
</feature>
<keyword evidence="2" id="KW-0472">Membrane</keyword>
<feature type="compositionally biased region" description="Low complexity" evidence="1">
    <location>
        <begin position="1034"/>
        <end position="1048"/>
    </location>
</feature>
<keyword evidence="2" id="KW-1133">Transmembrane helix</keyword>
<feature type="compositionally biased region" description="Low complexity" evidence="1">
    <location>
        <begin position="1127"/>
        <end position="1146"/>
    </location>
</feature>
<feature type="transmembrane region" description="Helical" evidence="2">
    <location>
        <begin position="989"/>
        <end position="1014"/>
    </location>
</feature>
<dbReference type="SUPFAM" id="SSF82693">
    <property type="entry name" value="Multidrug efflux transporter AcrB pore domain, PN1, PN2, PC1 and PC2 subdomains"/>
    <property type="match status" value="2"/>
</dbReference>
<dbReference type="PRINTS" id="PR00702">
    <property type="entry name" value="ACRIFLAVINRP"/>
</dbReference>
<organism evidence="3 4">
    <name type="scientific">Microbacterium aoyamense</name>
    <dbReference type="NCBI Taxonomy" id="344166"/>
    <lineage>
        <taxon>Bacteria</taxon>
        <taxon>Bacillati</taxon>
        <taxon>Actinomycetota</taxon>
        <taxon>Actinomycetes</taxon>
        <taxon>Micrococcales</taxon>
        <taxon>Microbacteriaceae</taxon>
        <taxon>Microbacterium</taxon>
    </lineage>
</organism>
<protein>
    <submittedName>
        <fullName evidence="3">Efflux RND transporter permease subunit</fullName>
    </submittedName>
</protein>
<dbReference type="InterPro" id="IPR027463">
    <property type="entry name" value="AcrB_DN_DC_subdom"/>
</dbReference>
<feature type="transmembrane region" description="Helical" evidence="2">
    <location>
        <begin position="433"/>
        <end position="453"/>
    </location>
</feature>
<dbReference type="SUPFAM" id="SSF82714">
    <property type="entry name" value="Multidrug efflux transporter AcrB TolC docking domain, DN and DC subdomains"/>
    <property type="match status" value="2"/>
</dbReference>
<dbReference type="EMBL" id="BAAAOF010000002">
    <property type="protein sequence ID" value="GAA1920086.1"/>
    <property type="molecule type" value="Genomic_DNA"/>
</dbReference>
<feature type="transmembrane region" description="Helical" evidence="2">
    <location>
        <begin position="465"/>
        <end position="492"/>
    </location>
</feature>
<gene>
    <name evidence="3" type="ORF">GCM10009775_10860</name>
</gene>
<dbReference type="SUPFAM" id="SSF82866">
    <property type="entry name" value="Multidrug efflux transporter AcrB transmembrane domain"/>
    <property type="match status" value="2"/>
</dbReference>
<feature type="transmembrane region" description="Helical" evidence="2">
    <location>
        <begin position="336"/>
        <end position="355"/>
    </location>
</feature>
<dbReference type="Gene3D" id="3.30.2090.10">
    <property type="entry name" value="Multidrug efflux transporter AcrB TolC docking domain, DN and DC subdomains"/>
    <property type="match status" value="2"/>
</dbReference>